<dbReference type="Proteomes" id="UP000807716">
    <property type="component" value="Unassembled WGS sequence"/>
</dbReference>
<dbReference type="EMBL" id="JAAAJB010000338">
    <property type="protein sequence ID" value="KAG0258078.1"/>
    <property type="molecule type" value="Genomic_DNA"/>
</dbReference>
<keyword evidence="2" id="KW-1185">Reference proteome</keyword>
<dbReference type="AlphaFoldDB" id="A0A9P6U3I6"/>
<evidence type="ECO:0000313" key="2">
    <source>
        <dbReference type="Proteomes" id="UP000807716"/>
    </source>
</evidence>
<evidence type="ECO:0000313" key="1">
    <source>
        <dbReference type="EMBL" id="KAG0258078.1"/>
    </source>
</evidence>
<dbReference type="OrthoDB" id="2322918at2759"/>
<proteinExistence type="predicted"/>
<dbReference type="Gene3D" id="3.80.10.10">
    <property type="entry name" value="Ribonuclease Inhibitor"/>
    <property type="match status" value="1"/>
</dbReference>
<accession>A0A9P6U3I6</accession>
<gene>
    <name evidence="1" type="ORF">DFQ27_004811</name>
</gene>
<organism evidence="1 2">
    <name type="scientific">Actinomortierella ambigua</name>
    <dbReference type="NCBI Taxonomy" id="1343610"/>
    <lineage>
        <taxon>Eukaryota</taxon>
        <taxon>Fungi</taxon>
        <taxon>Fungi incertae sedis</taxon>
        <taxon>Mucoromycota</taxon>
        <taxon>Mortierellomycotina</taxon>
        <taxon>Mortierellomycetes</taxon>
        <taxon>Mortierellales</taxon>
        <taxon>Mortierellaceae</taxon>
        <taxon>Actinomortierella</taxon>
    </lineage>
</organism>
<name>A0A9P6U3I6_9FUNG</name>
<protein>
    <submittedName>
        <fullName evidence="1">Uncharacterized protein</fullName>
    </submittedName>
</protein>
<comment type="caution">
    <text evidence="1">The sequence shown here is derived from an EMBL/GenBank/DDBJ whole genome shotgun (WGS) entry which is preliminary data.</text>
</comment>
<reference evidence="1" key="1">
    <citation type="journal article" date="2020" name="Fungal Divers.">
        <title>Resolving the Mortierellaceae phylogeny through synthesis of multi-gene phylogenetics and phylogenomics.</title>
        <authorList>
            <person name="Vandepol N."/>
            <person name="Liber J."/>
            <person name="Desiro A."/>
            <person name="Na H."/>
            <person name="Kennedy M."/>
            <person name="Barry K."/>
            <person name="Grigoriev I.V."/>
            <person name="Miller A.N."/>
            <person name="O'Donnell K."/>
            <person name="Stajich J.E."/>
            <person name="Bonito G."/>
        </authorList>
    </citation>
    <scope>NUCLEOTIDE SEQUENCE</scope>
    <source>
        <strain evidence="1">BC1065</strain>
    </source>
</reference>
<dbReference type="InterPro" id="IPR032675">
    <property type="entry name" value="LRR_dom_sf"/>
</dbReference>
<sequence length="519" mass="60604">MTRDLFDIPELVSKTWASHFVPLLWHSFRLCYRSSNQYLEDTRRYDRWQCFTNKNWRYDKLRVAASEAFAKNGHYIREVVVENPGALAFLASHCSNLTKLICRFSRDDCGYFVKHKNKVLAQVWELVLKSPRLHTFRLGGARDDRFQNIPWPLFSNDSAAAAQHLLHLQNLPTLRHLSVSMRTRVGLSDFCTRFPQLLEARFEIDSLFQFFYRRIIRPEAAAAGAIVHVNGVRQDDEPVQNSLKQLLLEIRSGMLTGDWLQCILERFPRLERLAIRHVRTDSSLLLDLSADPYAWAPFNDLGLKEYKDTPYGPRLRIHDTHIMYSDSEVAHLVANLPVPLRWIHYRYMYRQTIVALASHCGKTLEVVWGGTMHSSAVDDFDVRPEDMTVTIGVLLARCPRLRRVDCPRLKVHIRYIMDHPWVCCEHLELLRCTVVGIPKLSAEEKSLVAGILERQQQQQRQRSEQEYEQGLEQDQEHKGLTDEERLVLDKHNVIMRCRQALQNQVAMCPKLKYDFIVEK</sequence>